<dbReference type="Pfam" id="PF10675">
    <property type="entry name" value="DUF2489"/>
    <property type="match status" value="1"/>
</dbReference>
<dbReference type="Proteomes" id="UP000199040">
    <property type="component" value="Unassembled WGS sequence"/>
</dbReference>
<sequence length="155" mass="17888">MSETAAWLMLGAGVIVIIALSSYATKLWREVKRREALKKDEVRRANDNCLQSLELLATAMLNDQVDPIEGSLRCKVLLEIIDPALIERSGFRIFGEVHQRTSHLHTHSARRELSPRERMREDRERLAVEDELRDSILQAARNVLDFKQRWPSSLN</sequence>
<dbReference type="InterPro" id="IPR019617">
    <property type="entry name" value="DUF2489"/>
</dbReference>
<proteinExistence type="predicted"/>
<dbReference type="STRING" id="442341.SAMN04487959_12415"/>
<accession>A0A1I3G292</accession>
<evidence type="ECO:0000259" key="2">
    <source>
        <dbReference type="Pfam" id="PF10675"/>
    </source>
</evidence>
<reference evidence="3 4" key="1">
    <citation type="submission" date="2016-10" db="EMBL/GenBank/DDBJ databases">
        <authorList>
            <person name="de Groot N.N."/>
        </authorList>
    </citation>
    <scope>NUCLEOTIDE SEQUENCE [LARGE SCALE GENOMIC DNA]</scope>
    <source>
        <strain evidence="3 4">CGMCC 1.6848</strain>
    </source>
</reference>
<evidence type="ECO:0000256" key="1">
    <source>
        <dbReference type="SAM" id="Phobius"/>
    </source>
</evidence>
<keyword evidence="1" id="KW-1133">Transmembrane helix</keyword>
<protein>
    <recommendedName>
        <fullName evidence="2">DUF2489 domain-containing protein</fullName>
    </recommendedName>
</protein>
<evidence type="ECO:0000313" key="4">
    <source>
        <dbReference type="Proteomes" id="UP000199040"/>
    </source>
</evidence>
<dbReference type="AlphaFoldDB" id="A0A1I3G292"/>
<keyword evidence="1" id="KW-0812">Transmembrane</keyword>
<feature type="domain" description="DUF2489" evidence="2">
    <location>
        <begin position="17"/>
        <end position="142"/>
    </location>
</feature>
<organism evidence="3 4">
    <name type="scientific">Modicisalibacter xianhensis</name>
    <dbReference type="NCBI Taxonomy" id="442341"/>
    <lineage>
        <taxon>Bacteria</taxon>
        <taxon>Pseudomonadati</taxon>
        <taxon>Pseudomonadota</taxon>
        <taxon>Gammaproteobacteria</taxon>
        <taxon>Oceanospirillales</taxon>
        <taxon>Halomonadaceae</taxon>
        <taxon>Modicisalibacter</taxon>
    </lineage>
</organism>
<keyword evidence="4" id="KW-1185">Reference proteome</keyword>
<dbReference type="EMBL" id="FOPY01000024">
    <property type="protein sequence ID" value="SFI17392.1"/>
    <property type="molecule type" value="Genomic_DNA"/>
</dbReference>
<name>A0A1I3G292_9GAMM</name>
<feature type="transmembrane region" description="Helical" evidence="1">
    <location>
        <begin position="6"/>
        <end position="24"/>
    </location>
</feature>
<evidence type="ECO:0000313" key="3">
    <source>
        <dbReference type="EMBL" id="SFI17392.1"/>
    </source>
</evidence>
<gene>
    <name evidence="3" type="ORF">SAMN04487959_12415</name>
</gene>
<keyword evidence="1" id="KW-0472">Membrane</keyword>